<organism evidence="2 3">
    <name type="scientific">candidate division WOR-3 bacterium JGI_Cruoil_03_51_56</name>
    <dbReference type="NCBI Taxonomy" id="1973747"/>
    <lineage>
        <taxon>Bacteria</taxon>
        <taxon>Bacteria division WOR-3</taxon>
    </lineage>
</organism>
<dbReference type="EMBL" id="NOZP01000065">
    <property type="protein sequence ID" value="OYD16189.1"/>
    <property type="molecule type" value="Genomic_DNA"/>
</dbReference>
<protein>
    <recommendedName>
        <fullName evidence="4">Cell shape determination protein CcmA</fullName>
    </recommendedName>
</protein>
<evidence type="ECO:0000313" key="2">
    <source>
        <dbReference type="EMBL" id="OYD16189.1"/>
    </source>
</evidence>
<proteinExistence type="inferred from homology"/>
<sequence>MAKNRSESKLDTVIGPDTTIKGDIRIAGSLRLDGQVEGKIDAGETFLAGPKSFLKGELHCRDAVIAGRVEADVFAKETVELQTGSQVFGNINCKGLIIQKDSFFEGSCSMSKGQEDVAQSG</sequence>
<dbReference type="AlphaFoldDB" id="A0A235BVS7"/>
<name>A0A235BVS7_UNCW3</name>
<dbReference type="Proteomes" id="UP000215559">
    <property type="component" value="Unassembled WGS sequence"/>
</dbReference>
<dbReference type="PANTHER" id="PTHR35024:SF4">
    <property type="entry name" value="POLYMER-FORMING CYTOSKELETAL PROTEIN"/>
    <property type="match status" value="1"/>
</dbReference>
<dbReference type="InterPro" id="IPR007607">
    <property type="entry name" value="BacA/B"/>
</dbReference>
<evidence type="ECO:0000256" key="1">
    <source>
        <dbReference type="ARBA" id="ARBA00044755"/>
    </source>
</evidence>
<gene>
    <name evidence="2" type="ORF">CH330_03505</name>
</gene>
<dbReference type="PANTHER" id="PTHR35024">
    <property type="entry name" value="HYPOTHETICAL CYTOSOLIC PROTEIN"/>
    <property type="match status" value="1"/>
</dbReference>
<accession>A0A235BVS7</accession>
<evidence type="ECO:0008006" key="4">
    <source>
        <dbReference type="Google" id="ProtNLM"/>
    </source>
</evidence>
<comment type="caution">
    <text evidence="2">The sequence shown here is derived from an EMBL/GenBank/DDBJ whole genome shotgun (WGS) entry which is preliminary data.</text>
</comment>
<reference evidence="2 3" key="1">
    <citation type="submission" date="2017-07" db="EMBL/GenBank/DDBJ databases">
        <title>Recovery of genomes from metagenomes via a dereplication, aggregation, and scoring strategy.</title>
        <authorList>
            <person name="Sieber C.M."/>
            <person name="Probst A.J."/>
            <person name="Sharrar A."/>
            <person name="Thomas B.C."/>
            <person name="Hess M."/>
            <person name="Tringe S.G."/>
            <person name="Banfield J.F."/>
        </authorList>
    </citation>
    <scope>NUCLEOTIDE SEQUENCE [LARGE SCALE GENOMIC DNA]</scope>
    <source>
        <strain evidence="2">JGI_Cruoil_03_51_56</strain>
    </source>
</reference>
<dbReference type="Pfam" id="PF04519">
    <property type="entry name" value="Bactofilin"/>
    <property type="match status" value="1"/>
</dbReference>
<evidence type="ECO:0000313" key="3">
    <source>
        <dbReference type="Proteomes" id="UP000215559"/>
    </source>
</evidence>
<comment type="similarity">
    <text evidence="1">Belongs to the bactofilin family.</text>
</comment>